<dbReference type="EMBL" id="CP026604">
    <property type="protein sequence ID" value="AWB67945.1"/>
    <property type="molecule type" value="Genomic_DNA"/>
</dbReference>
<dbReference type="Proteomes" id="UP000244441">
    <property type="component" value="Chromosome"/>
</dbReference>
<dbReference type="AlphaFoldDB" id="A0A2S0VUR9"/>
<reference evidence="2 3" key="1">
    <citation type="submission" date="2018-01" db="EMBL/GenBank/DDBJ databases">
        <title>Genome sequence of a Cantenovulum-like bacteria.</title>
        <authorList>
            <person name="Tan W.R."/>
            <person name="Lau N.-S."/>
            <person name="Go F."/>
            <person name="Amirul A.-A.A."/>
        </authorList>
    </citation>
    <scope>NUCLEOTIDE SEQUENCE [LARGE SCALE GENOMIC DNA]</scope>
    <source>
        <strain evidence="2 3">CCB-QB4</strain>
    </source>
</reference>
<accession>A0A2S0VUR9</accession>
<evidence type="ECO:0000313" key="2">
    <source>
        <dbReference type="EMBL" id="AWB67945.1"/>
    </source>
</evidence>
<sequence>MKKVMKKDNPTSSNFESELSEAYQRDKAHYQLPVDVQQRIIAQAARQSSQSRSRPKTNLTAWWALAASVFVAFLGVQIIDASSTWQSEAELVYQPTNLTSEEAITINVIEPNLQTRLAAEILTDHKKYQAYKNTWQQQVANLNATYQGETNDLHYMQLARLTKQDSQLRLVLCEQAKAKVLENFTLRHETTSPTQFNLSQFTGSQMVQLVLNRQGDVIAIRSLNQSHSC</sequence>
<keyword evidence="1" id="KW-0472">Membrane</keyword>
<feature type="transmembrane region" description="Helical" evidence="1">
    <location>
        <begin position="59"/>
        <end position="79"/>
    </location>
</feature>
<organism evidence="2 3">
    <name type="scientific">Saccharobesus litoralis</name>
    <dbReference type="NCBI Taxonomy" id="2172099"/>
    <lineage>
        <taxon>Bacteria</taxon>
        <taxon>Pseudomonadati</taxon>
        <taxon>Pseudomonadota</taxon>
        <taxon>Gammaproteobacteria</taxon>
        <taxon>Alteromonadales</taxon>
        <taxon>Alteromonadaceae</taxon>
        <taxon>Saccharobesus</taxon>
    </lineage>
</organism>
<keyword evidence="1" id="KW-0812">Transmembrane</keyword>
<keyword evidence="1" id="KW-1133">Transmembrane helix</keyword>
<keyword evidence="3" id="KW-1185">Reference proteome</keyword>
<dbReference type="KEGG" id="cate:C2869_16615"/>
<proteinExistence type="predicted"/>
<gene>
    <name evidence="2" type="ORF">C2869_16615</name>
</gene>
<evidence type="ECO:0000313" key="3">
    <source>
        <dbReference type="Proteomes" id="UP000244441"/>
    </source>
</evidence>
<protein>
    <submittedName>
        <fullName evidence="2">Uncharacterized protein</fullName>
    </submittedName>
</protein>
<name>A0A2S0VUR9_9ALTE</name>
<evidence type="ECO:0000256" key="1">
    <source>
        <dbReference type="SAM" id="Phobius"/>
    </source>
</evidence>